<organism evidence="1 2">
    <name type="scientific">Agrobacterium tumefaciens str. Kerr 14</name>
    <dbReference type="NCBI Taxonomy" id="1183424"/>
    <lineage>
        <taxon>Bacteria</taxon>
        <taxon>Pseudomonadati</taxon>
        <taxon>Pseudomonadota</taxon>
        <taxon>Alphaproteobacteria</taxon>
        <taxon>Hyphomicrobiales</taxon>
        <taxon>Rhizobiaceae</taxon>
        <taxon>Rhizobium/Agrobacterium group</taxon>
        <taxon>Agrobacterium</taxon>
        <taxon>Agrobacterium tumefaciens complex</taxon>
    </lineage>
</organism>
<evidence type="ECO:0000313" key="2">
    <source>
        <dbReference type="Proteomes" id="UP000191897"/>
    </source>
</evidence>
<accession>A0A1S7R976</accession>
<dbReference type="Proteomes" id="UP000191897">
    <property type="component" value="Unassembled WGS sequence"/>
</dbReference>
<dbReference type="AlphaFoldDB" id="A0A1S7R976"/>
<protein>
    <submittedName>
        <fullName evidence="1">Uncharacterized protein</fullName>
    </submittedName>
</protein>
<dbReference type="EMBL" id="FBWC01000022">
    <property type="protein sequence ID" value="CUX48932.1"/>
    <property type="molecule type" value="Genomic_DNA"/>
</dbReference>
<name>A0A1S7R976_AGRTU</name>
<evidence type="ECO:0000313" key="1">
    <source>
        <dbReference type="EMBL" id="CUX48932.1"/>
    </source>
</evidence>
<sequence>MRIDGDGDACKAAVTDLRQSLASLYGNNQGLDLVTLHWVELYQRSMGDDLADRCIRRLSLVTIAAS</sequence>
<gene>
    <name evidence="1" type="ORF">AGR4C_Lc120145</name>
</gene>
<reference evidence="1 2" key="1">
    <citation type="submission" date="2016-01" db="EMBL/GenBank/DDBJ databases">
        <authorList>
            <person name="Oliw E.H."/>
        </authorList>
    </citation>
    <scope>NUCLEOTIDE SEQUENCE [LARGE SCALE GENOMIC DNA]</scope>
    <source>
        <strain evidence="1 2">Kerr 14</strain>
    </source>
</reference>
<proteinExistence type="predicted"/>